<sequence>MCLHPRSLEDTHEGILCKEIFFMHNMNLQSVWKALCLVLNYTGFQQVSDDREQAAFRQM</sequence>
<proteinExistence type="predicted"/>
<dbReference type="EMBL" id="LXKT01000029">
    <property type="protein sequence ID" value="OCJ32853.1"/>
    <property type="molecule type" value="Genomic_DNA"/>
</dbReference>
<comment type="caution">
    <text evidence="1">The sequence shown here is derived from an EMBL/GenBank/DDBJ whole genome shotgun (WGS) entry which is preliminary data.</text>
</comment>
<gene>
    <name evidence="1" type="ORF">A6U91_22030</name>
</gene>
<protein>
    <submittedName>
        <fullName evidence="1">Uncharacterized protein</fullName>
    </submittedName>
</protein>
<dbReference type="Proteomes" id="UP000093451">
    <property type="component" value="Unassembled WGS sequence"/>
</dbReference>
<accession>A0AB36ECN4</accession>
<evidence type="ECO:0000313" key="1">
    <source>
        <dbReference type="EMBL" id="OCJ32853.1"/>
    </source>
</evidence>
<evidence type="ECO:0000313" key="2">
    <source>
        <dbReference type="Proteomes" id="UP000093451"/>
    </source>
</evidence>
<dbReference type="AlphaFoldDB" id="A0AB36ECN4"/>
<reference evidence="1 2" key="1">
    <citation type="journal article" date="2016" name="PeerJ">
        <title>Gall-ID: tools for genotyping gall-causing phytopathogenic bacteria.</title>
        <authorList>
            <person name="Davis E.W.II."/>
            <person name="Weisberg A.J."/>
            <person name="Tabima J.F."/>
            <person name="Grunwald N.J."/>
            <person name="Chang J.H."/>
        </authorList>
    </citation>
    <scope>NUCLEOTIDE SEQUENCE [LARGE SCALE GENOMIC DNA]</scope>
    <source>
        <strain evidence="1 2">N2/73</strain>
    </source>
</reference>
<organism evidence="1 2">
    <name type="scientific">Agrobacterium tumefaciens</name>
    <dbReference type="NCBI Taxonomy" id="358"/>
    <lineage>
        <taxon>Bacteria</taxon>
        <taxon>Pseudomonadati</taxon>
        <taxon>Pseudomonadota</taxon>
        <taxon>Alphaproteobacteria</taxon>
        <taxon>Hyphomicrobiales</taxon>
        <taxon>Rhizobiaceae</taxon>
        <taxon>Rhizobium/Agrobacterium group</taxon>
        <taxon>Agrobacterium</taxon>
        <taxon>Agrobacterium tumefaciens complex</taxon>
    </lineage>
</organism>
<name>A0AB36ECN4_AGRTU</name>